<keyword evidence="4" id="KW-1185">Reference proteome</keyword>
<feature type="coiled-coil region" evidence="1">
    <location>
        <begin position="135"/>
        <end position="169"/>
    </location>
</feature>
<evidence type="ECO:0000313" key="3">
    <source>
        <dbReference type="EMBL" id="WAR16377.1"/>
    </source>
</evidence>
<gene>
    <name evidence="3" type="ORF">MAR_030971</name>
</gene>
<protein>
    <submittedName>
        <fullName evidence="3">SLNL1-like protein</fullName>
    </submittedName>
</protein>
<dbReference type="InterPro" id="IPR007421">
    <property type="entry name" value="Schlafen_AlbA_2_dom"/>
</dbReference>
<dbReference type="Gene3D" id="3.30.950.30">
    <property type="entry name" value="Schlafen, AAA domain"/>
    <property type="match status" value="1"/>
</dbReference>
<dbReference type="InterPro" id="IPR029684">
    <property type="entry name" value="Schlafen"/>
</dbReference>
<proteinExistence type="predicted"/>
<dbReference type="Pfam" id="PF04326">
    <property type="entry name" value="SLFN_AlbA_2"/>
    <property type="match status" value="1"/>
</dbReference>
<dbReference type="PANTHER" id="PTHR12155">
    <property type="entry name" value="SCHLAFEN"/>
    <property type="match status" value="1"/>
</dbReference>
<evidence type="ECO:0000313" key="4">
    <source>
        <dbReference type="Proteomes" id="UP001164746"/>
    </source>
</evidence>
<accession>A0ABY7F5Q3</accession>
<organism evidence="3 4">
    <name type="scientific">Mya arenaria</name>
    <name type="common">Soft-shell clam</name>
    <dbReference type="NCBI Taxonomy" id="6604"/>
    <lineage>
        <taxon>Eukaryota</taxon>
        <taxon>Metazoa</taxon>
        <taxon>Spiralia</taxon>
        <taxon>Lophotrochozoa</taxon>
        <taxon>Mollusca</taxon>
        <taxon>Bivalvia</taxon>
        <taxon>Autobranchia</taxon>
        <taxon>Heteroconchia</taxon>
        <taxon>Euheterodonta</taxon>
        <taxon>Imparidentia</taxon>
        <taxon>Neoheterodontei</taxon>
        <taxon>Myida</taxon>
        <taxon>Myoidea</taxon>
        <taxon>Myidae</taxon>
        <taxon>Mya</taxon>
    </lineage>
</organism>
<dbReference type="InterPro" id="IPR038461">
    <property type="entry name" value="Schlafen_AlbA_2_dom_sf"/>
</dbReference>
<keyword evidence="1" id="KW-0175">Coiled coil</keyword>
<feature type="domain" description="Schlafen AlbA-2" evidence="2">
    <location>
        <begin position="50"/>
        <end position="132"/>
    </location>
</feature>
<reference evidence="3" key="1">
    <citation type="submission" date="2022-11" db="EMBL/GenBank/DDBJ databases">
        <title>Centuries of genome instability and evolution in soft-shell clam transmissible cancer (bioRxiv).</title>
        <authorList>
            <person name="Hart S.F.M."/>
            <person name="Yonemitsu M.A."/>
            <person name="Giersch R.M."/>
            <person name="Beal B.F."/>
            <person name="Arriagada G."/>
            <person name="Davis B.W."/>
            <person name="Ostrander E.A."/>
            <person name="Goff S.P."/>
            <person name="Metzger M.J."/>
        </authorList>
    </citation>
    <scope>NUCLEOTIDE SEQUENCE</scope>
    <source>
        <strain evidence="3">MELC-2E11</strain>
        <tissue evidence="3">Siphon/mantle</tissue>
    </source>
</reference>
<evidence type="ECO:0000259" key="2">
    <source>
        <dbReference type="Pfam" id="PF04326"/>
    </source>
</evidence>
<dbReference type="EMBL" id="CP111021">
    <property type="protein sequence ID" value="WAR16377.1"/>
    <property type="molecule type" value="Genomic_DNA"/>
</dbReference>
<name>A0ABY7F5Q3_MYAAR</name>
<dbReference type="Proteomes" id="UP001164746">
    <property type="component" value="Chromosome 10"/>
</dbReference>
<sequence length="209" mass="24066">MEADEQLEEEIERTTSGVKIRIAQMAGPAQAQPSYHLPKMFRVGEHIGSEDRRTEFKEGAGFIKNDFRSNVAKYVSAFINCHENGRLFIGVKDNGDVKGYEMNQTLEDKMRRDIDEAIKDITPNIYPKDYSVDFIPKYQTKRTSLERNIQELLDTTREQQKEIEQLKRHQVENATVQGTVASKQTIEEIKTLRSIIESQHKKSKVCSIS</sequence>
<evidence type="ECO:0000256" key="1">
    <source>
        <dbReference type="SAM" id="Coils"/>
    </source>
</evidence>
<dbReference type="PANTHER" id="PTHR12155:SF48">
    <property type="entry name" value="RRM DOMAIN-CONTAINING PROTEIN"/>
    <property type="match status" value="1"/>
</dbReference>